<reference evidence="1 2" key="1">
    <citation type="submission" date="2020-04" db="EMBL/GenBank/DDBJ databases">
        <authorList>
            <person name="Alioto T."/>
            <person name="Alioto T."/>
            <person name="Gomez Garrido J."/>
        </authorList>
    </citation>
    <scope>NUCLEOTIDE SEQUENCE [LARGE SCALE GENOMIC DNA]</scope>
</reference>
<accession>A0A8S1CS78</accession>
<dbReference type="AlphaFoldDB" id="A0A8S1CS78"/>
<name>A0A8S1CS78_9INSE</name>
<evidence type="ECO:0000313" key="2">
    <source>
        <dbReference type="Proteomes" id="UP000494165"/>
    </source>
</evidence>
<organism evidence="1 2">
    <name type="scientific">Cloeon dipterum</name>
    <dbReference type="NCBI Taxonomy" id="197152"/>
    <lineage>
        <taxon>Eukaryota</taxon>
        <taxon>Metazoa</taxon>
        <taxon>Ecdysozoa</taxon>
        <taxon>Arthropoda</taxon>
        <taxon>Hexapoda</taxon>
        <taxon>Insecta</taxon>
        <taxon>Pterygota</taxon>
        <taxon>Palaeoptera</taxon>
        <taxon>Ephemeroptera</taxon>
        <taxon>Pisciforma</taxon>
        <taxon>Baetidae</taxon>
        <taxon>Cloeon</taxon>
    </lineage>
</organism>
<evidence type="ECO:0000313" key="1">
    <source>
        <dbReference type="EMBL" id="CAB3371028.1"/>
    </source>
</evidence>
<sequence>MSPEFRCRLCRRPLLDETIIVFLVYDVGLKGTTRNFVDADNRSVVLSNDDFLCNHCILEAKVCMLHHEPYEHWAQDYRATLLGSNEAYDSADSSSETDYKLTEDPAYLRVKRYLVGKIKSYWTTFLGRIINSISA</sequence>
<dbReference type="Proteomes" id="UP000494165">
    <property type="component" value="Unassembled WGS sequence"/>
</dbReference>
<proteinExistence type="predicted"/>
<dbReference type="EMBL" id="CADEPI010000058">
    <property type="protein sequence ID" value="CAB3371028.1"/>
    <property type="molecule type" value="Genomic_DNA"/>
</dbReference>
<protein>
    <submittedName>
        <fullName evidence="1">Uncharacterized protein</fullName>
    </submittedName>
</protein>
<comment type="caution">
    <text evidence="1">The sequence shown here is derived from an EMBL/GenBank/DDBJ whole genome shotgun (WGS) entry which is preliminary data.</text>
</comment>
<keyword evidence="2" id="KW-1185">Reference proteome</keyword>
<gene>
    <name evidence="1" type="ORF">CLODIP_2_CD08528</name>
</gene>